<dbReference type="SUPFAM" id="SSF57850">
    <property type="entry name" value="RING/U-box"/>
    <property type="match status" value="1"/>
</dbReference>
<reference evidence="6 7" key="1">
    <citation type="journal article" date="2015" name="Genome Biol. Evol.">
        <title>Comparative Genomics of a Bacterivorous Green Alga Reveals Evolutionary Causalities and Consequences of Phago-Mixotrophic Mode of Nutrition.</title>
        <authorList>
            <person name="Burns J.A."/>
            <person name="Paasch A."/>
            <person name="Narechania A."/>
            <person name="Kim E."/>
        </authorList>
    </citation>
    <scope>NUCLEOTIDE SEQUENCE [LARGE SCALE GENOMIC DNA]</scope>
    <source>
        <strain evidence="6 7">PLY_AMNH</strain>
    </source>
</reference>
<evidence type="ECO:0000256" key="1">
    <source>
        <dbReference type="ARBA" id="ARBA00022723"/>
    </source>
</evidence>
<dbReference type="PANTHER" id="PTHR23327">
    <property type="entry name" value="RING FINGER PROTEIN 127"/>
    <property type="match status" value="1"/>
</dbReference>
<dbReference type="GO" id="GO:0008270">
    <property type="term" value="F:zinc ion binding"/>
    <property type="evidence" value="ECO:0007669"/>
    <property type="project" value="UniProtKB-KW"/>
</dbReference>
<evidence type="ECO:0000256" key="3">
    <source>
        <dbReference type="ARBA" id="ARBA00022833"/>
    </source>
</evidence>
<sequence>MPSLTSNDPYLDLDLECPVCFQLFCEPVRWQGGCGHVFCKVCLYRCAQRFNHCPVCRCLSARTPIEKLEVDEELKSTVRSLDEQGYTERLAETLREVGLIQQRTQEASTLMFFRSTTIQAVIPQGPILVLRFTEPRYRWMVRRALGDDAEHPPHGPLYHFGIISGRAVEEGSAGDPQRLFDDFFAFFRVESHTSCHSLCLFDLRALRAAECAQCSAKKCRKPEKEHTPPSGVV</sequence>
<proteinExistence type="predicted"/>
<accession>A0AAE0GE18</accession>
<dbReference type="PANTHER" id="PTHR23327:SF42">
    <property type="entry name" value="LON PEPTIDASE N-TERMINAL DOMAIN AND RING FINGER PROTEIN C14F5.10C"/>
    <property type="match status" value="1"/>
</dbReference>
<comment type="caution">
    <text evidence="6">The sequence shown here is derived from an EMBL/GenBank/DDBJ whole genome shotgun (WGS) entry which is preliminary data.</text>
</comment>
<keyword evidence="2 4" id="KW-0863">Zinc-finger</keyword>
<name>A0AAE0GE18_9CHLO</name>
<keyword evidence="1" id="KW-0479">Metal-binding</keyword>
<keyword evidence="3" id="KW-0862">Zinc</keyword>
<keyword evidence="7" id="KW-1185">Reference proteome</keyword>
<dbReference type="InterPro" id="IPR027370">
    <property type="entry name" value="Znf-RING_euk"/>
</dbReference>
<dbReference type="GO" id="GO:0061630">
    <property type="term" value="F:ubiquitin protein ligase activity"/>
    <property type="evidence" value="ECO:0007669"/>
    <property type="project" value="TreeGrafter"/>
</dbReference>
<evidence type="ECO:0000256" key="4">
    <source>
        <dbReference type="PROSITE-ProRule" id="PRU00175"/>
    </source>
</evidence>
<dbReference type="Gene3D" id="3.30.40.10">
    <property type="entry name" value="Zinc/RING finger domain, C3HC4 (zinc finger)"/>
    <property type="match status" value="1"/>
</dbReference>
<gene>
    <name evidence="6" type="ORF">CYMTET_15710</name>
</gene>
<protein>
    <recommendedName>
        <fullName evidence="5">RING-type domain-containing protein</fullName>
    </recommendedName>
</protein>
<dbReference type="Proteomes" id="UP001190700">
    <property type="component" value="Unassembled WGS sequence"/>
</dbReference>
<dbReference type="SMART" id="SM00184">
    <property type="entry name" value="RING"/>
    <property type="match status" value="1"/>
</dbReference>
<feature type="domain" description="RING-type" evidence="5">
    <location>
        <begin position="17"/>
        <end position="57"/>
    </location>
</feature>
<dbReference type="PROSITE" id="PS00518">
    <property type="entry name" value="ZF_RING_1"/>
    <property type="match status" value="1"/>
</dbReference>
<evidence type="ECO:0000259" key="5">
    <source>
        <dbReference type="PROSITE" id="PS50089"/>
    </source>
</evidence>
<organism evidence="6 7">
    <name type="scientific">Cymbomonas tetramitiformis</name>
    <dbReference type="NCBI Taxonomy" id="36881"/>
    <lineage>
        <taxon>Eukaryota</taxon>
        <taxon>Viridiplantae</taxon>
        <taxon>Chlorophyta</taxon>
        <taxon>Pyramimonadophyceae</taxon>
        <taxon>Pyramimonadales</taxon>
        <taxon>Pyramimonadaceae</taxon>
        <taxon>Cymbomonas</taxon>
    </lineage>
</organism>
<dbReference type="EMBL" id="LGRX02006709">
    <property type="protein sequence ID" value="KAK3276203.1"/>
    <property type="molecule type" value="Genomic_DNA"/>
</dbReference>
<evidence type="ECO:0000256" key="2">
    <source>
        <dbReference type="ARBA" id="ARBA00022771"/>
    </source>
</evidence>
<evidence type="ECO:0000313" key="7">
    <source>
        <dbReference type="Proteomes" id="UP001190700"/>
    </source>
</evidence>
<evidence type="ECO:0000313" key="6">
    <source>
        <dbReference type="EMBL" id="KAK3276203.1"/>
    </source>
</evidence>
<dbReference type="PROSITE" id="PS50089">
    <property type="entry name" value="ZF_RING_2"/>
    <property type="match status" value="1"/>
</dbReference>
<dbReference type="Pfam" id="PF13445">
    <property type="entry name" value="zf-RING_UBOX"/>
    <property type="match status" value="1"/>
</dbReference>
<dbReference type="InterPro" id="IPR013083">
    <property type="entry name" value="Znf_RING/FYVE/PHD"/>
</dbReference>
<dbReference type="InterPro" id="IPR001841">
    <property type="entry name" value="Znf_RING"/>
</dbReference>
<dbReference type="InterPro" id="IPR017907">
    <property type="entry name" value="Znf_RING_CS"/>
</dbReference>
<dbReference type="AlphaFoldDB" id="A0AAE0GE18"/>